<evidence type="ECO:0000313" key="3">
    <source>
        <dbReference type="Proteomes" id="UP000005233"/>
    </source>
</evidence>
<accession>H8I780</accession>
<dbReference type="TCDB" id="3.A.1.132.8">
    <property type="family name" value="the atp-binding cassette (abc) superfamily"/>
</dbReference>
<dbReference type="AlphaFoldDB" id="H8I780"/>
<feature type="transmembrane region" description="Helical" evidence="1">
    <location>
        <begin position="27"/>
        <end position="52"/>
    </location>
</feature>
<protein>
    <submittedName>
        <fullName evidence="2">ABC-type transport system involved in multi-copper enzyme maturation, permease component</fullName>
    </submittedName>
</protein>
<keyword evidence="1" id="KW-1133">Transmembrane helix</keyword>
<proteinExistence type="predicted"/>
<evidence type="ECO:0000313" key="2">
    <source>
        <dbReference type="EMBL" id="AFD00331.1"/>
    </source>
</evidence>
<gene>
    <name evidence="2" type="ordered locus">Mtc_1579</name>
</gene>
<dbReference type="RefSeq" id="WP_014406162.1">
    <property type="nucleotide sequence ID" value="NC_017034.1"/>
</dbReference>
<keyword evidence="3" id="KW-1185">Reference proteome</keyword>
<organism evidence="2 3">
    <name type="scientific">Methanocella conradii (strain DSM 24694 / JCM 17849 / CGMCC 1.5162 / HZ254)</name>
    <dbReference type="NCBI Taxonomy" id="1041930"/>
    <lineage>
        <taxon>Archaea</taxon>
        <taxon>Methanobacteriati</taxon>
        <taxon>Methanobacteriota</taxon>
        <taxon>Stenosarchaea group</taxon>
        <taxon>Methanomicrobia</taxon>
        <taxon>Methanocellales</taxon>
        <taxon>Methanocellaceae</taxon>
        <taxon>Methanocella</taxon>
    </lineage>
</organism>
<feature type="transmembrane region" description="Helical" evidence="1">
    <location>
        <begin position="157"/>
        <end position="176"/>
    </location>
</feature>
<keyword evidence="1" id="KW-0472">Membrane</keyword>
<dbReference type="GO" id="GO:0140359">
    <property type="term" value="F:ABC-type transporter activity"/>
    <property type="evidence" value="ECO:0007669"/>
    <property type="project" value="InterPro"/>
</dbReference>
<dbReference type="STRING" id="1041930.Mtc_1579"/>
<dbReference type="KEGG" id="mez:Mtc_1579"/>
<feature type="transmembrane region" description="Helical" evidence="1">
    <location>
        <begin position="259"/>
        <end position="281"/>
    </location>
</feature>
<dbReference type="Proteomes" id="UP000005233">
    <property type="component" value="Chromosome"/>
</dbReference>
<evidence type="ECO:0000256" key="1">
    <source>
        <dbReference type="SAM" id="Phobius"/>
    </source>
</evidence>
<reference evidence="2 3" key="1">
    <citation type="journal article" date="2012" name="J. Bacteriol.">
        <title>Complete genome sequence of a thermophilic methanogen, Methanocella conradii HZ254, isolated from Chinese rice field soil.</title>
        <authorList>
            <person name="Lu Z."/>
            <person name="Lu Y."/>
        </authorList>
    </citation>
    <scope>NUCLEOTIDE SEQUENCE [LARGE SCALE GENOMIC DNA]</scope>
    <source>
        <strain evidence="3">DSM 24694 / JCM 17849 / CGMCC 1.5162 / HZ254</strain>
    </source>
</reference>
<dbReference type="eggNOG" id="arCOG02436">
    <property type="taxonomic scope" value="Archaea"/>
</dbReference>
<feature type="transmembrane region" description="Helical" evidence="1">
    <location>
        <begin position="72"/>
        <end position="91"/>
    </location>
</feature>
<dbReference type="EMBL" id="CP003243">
    <property type="protein sequence ID" value="AFD00331.1"/>
    <property type="molecule type" value="Genomic_DNA"/>
</dbReference>
<keyword evidence="1" id="KW-0812">Transmembrane</keyword>
<sequence>MDTQKELNSILTIASREFKDYIKSRRLILVGVLYAVMALAIIGITLMSYNYSKSMGMAGDFKPVQVLGMMDILNIILVLLAIILTADTISAEKKDRTIYQLLSKPVERSTVVMGKFLGCLGVIIFFFVSSSIIAYAITVVFTGIYPSPGDLMGALEVIAFMAILFAVYVALGILISTVTKNPLISILAGIIVWIALFFSNTIGNMIGSLSLMDEGMIVFGDPFSRYPLFAKAMVWIDPISHDIVSPLLSGGVDKVGMPLWANTVFLLAYTGIILFAAIELFNRQDV</sequence>
<feature type="transmembrane region" description="Helical" evidence="1">
    <location>
        <begin position="183"/>
        <end position="206"/>
    </location>
</feature>
<dbReference type="Pfam" id="PF12679">
    <property type="entry name" value="ABC2_membrane_2"/>
    <property type="match status" value="1"/>
</dbReference>
<dbReference type="HOGENOM" id="CLU_081568_0_0_2"/>
<dbReference type="GeneID" id="11971717"/>
<dbReference type="PANTHER" id="PTHR43471">
    <property type="entry name" value="ABC TRANSPORTER PERMEASE"/>
    <property type="match status" value="1"/>
</dbReference>
<dbReference type="OrthoDB" id="147531at2157"/>
<feature type="transmembrane region" description="Helical" evidence="1">
    <location>
        <begin position="112"/>
        <end position="145"/>
    </location>
</feature>
<name>H8I780_METCZ</name>
<dbReference type="GO" id="GO:0005886">
    <property type="term" value="C:plasma membrane"/>
    <property type="evidence" value="ECO:0007669"/>
    <property type="project" value="UniProtKB-SubCell"/>
</dbReference>